<dbReference type="InterPro" id="IPR019775">
    <property type="entry name" value="WD40_repeat_CS"/>
</dbReference>
<dbReference type="SMART" id="SM00320">
    <property type="entry name" value="WD40"/>
    <property type="match status" value="8"/>
</dbReference>
<feature type="compositionally biased region" description="Acidic residues" evidence="6">
    <location>
        <begin position="12"/>
        <end position="52"/>
    </location>
</feature>
<dbReference type="InterPro" id="IPR011047">
    <property type="entry name" value="Quinoprotein_ADH-like_sf"/>
</dbReference>
<feature type="repeat" description="WD" evidence="5">
    <location>
        <begin position="189"/>
        <end position="230"/>
    </location>
</feature>
<evidence type="ECO:0000313" key="8">
    <source>
        <dbReference type="Proteomes" id="UP000230069"/>
    </source>
</evidence>
<evidence type="ECO:0000256" key="2">
    <source>
        <dbReference type="ARBA" id="ARBA00022490"/>
    </source>
</evidence>
<dbReference type="PROSITE" id="PS50294">
    <property type="entry name" value="WD_REPEATS_REGION"/>
    <property type="match status" value="5"/>
</dbReference>
<dbReference type="Proteomes" id="UP000230069">
    <property type="component" value="Unassembled WGS sequence"/>
</dbReference>
<reference evidence="7 8" key="1">
    <citation type="submission" date="2017-09" db="EMBL/GenBank/DDBJ databases">
        <title>WGS assembly of Aquilegia coerulea Goldsmith.</title>
        <authorList>
            <person name="Hodges S."/>
            <person name="Kramer E."/>
            <person name="Nordborg M."/>
            <person name="Tomkins J."/>
            <person name="Borevitz J."/>
            <person name="Derieg N."/>
            <person name="Yan J."/>
            <person name="Mihaltcheva S."/>
            <person name="Hayes R.D."/>
            <person name="Rokhsar D."/>
        </authorList>
    </citation>
    <scope>NUCLEOTIDE SEQUENCE [LARGE SCALE GENOMIC DNA]</scope>
    <source>
        <strain evidence="8">cv. Goldsmith</strain>
    </source>
</reference>
<dbReference type="InterPro" id="IPR001680">
    <property type="entry name" value="WD40_rpt"/>
</dbReference>
<dbReference type="Gene3D" id="2.130.10.10">
    <property type="entry name" value="YVTN repeat-like/Quinoprotein amine dehydrogenase"/>
    <property type="match status" value="1"/>
</dbReference>
<feature type="repeat" description="WD" evidence="5">
    <location>
        <begin position="316"/>
        <end position="357"/>
    </location>
</feature>
<feature type="repeat" description="WD" evidence="5">
    <location>
        <begin position="105"/>
        <end position="146"/>
    </location>
</feature>
<proteinExistence type="predicted"/>
<evidence type="ECO:0000256" key="4">
    <source>
        <dbReference type="ARBA" id="ARBA00022737"/>
    </source>
</evidence>
<feature type="repeat" description="WD" evidence="5">
    <location>
        <begin position="234"/>
        <end position="275"/>
    </location>
</feature>
<dbReference type="FunFam" id="2.130.10.10:FF:000074">
    <property type="entry name" value="Angio-associated migratory cell protein-like protein"/>
    <property type="match status" value="1"/>
</dbReference>
<dbReference type="InterPro" id="IPR015943">
    <property type="entry name" value="WD40/YVTN_repeat-like_dom_sf"/>
</dbReference>
<gene>
    <name evidence="7" type="ORF">AQUCO_00900209v1</name>
</gene>
<feature type="region of interest" description="Disordered" evidence="6">
    <location>
        <begin position="1"/>
        <end position="52"/>
    </location>
</feature>
<feature type="repeat" description="WD" evidence="5">
    <location>
        <begin position="62"/>
        <end position="104"/>
    </location>
</feature>
<dbReference type="PRINTS" id="PR00320">
    <property type="entry name" value="GPROTEINBRPT"/>
</dbReference>
<dbReference type="PANTHER" id="PTHR19857:SF8">
    <property type="entry name" value="ANGIO-ASSOCIATED MIGRATORY CELL PROTEIN"/>
    <property type="match status" value="1"/>
</dbReference>
<evidence type="ECO:0000256" key="1">
    <source>
        <dbReference type="ARBA" id="ARBA00004496"/>
    </source>
</evidence>
<dbReference type="InterPro" id="IPR020472">
    <property type="entry name" value="WD40_PAC1"/>
</dbReference>
<keyword evidence="4" id="KW-0677">Repeat</keyword>
<evidence type="ECO:0000256" key="5">
    <source>
        <dbReference type="PROSITE-ProRule" id="PRU00221"/>
    </source>
</evidence>
<dbReference type="InterPro" id="IPR051179">
    <property type="entry name" value="WD_repeat_multifunction"/>
</dbReference>
<dbReference type="CDD" id="cd00200">
    <property type="entry name" value="WD40"/>
    <property type="match status" value="1"/>
</dbReference>
<name>A0A2G5ECG3_AQUCA</name>
<dbReference type="PROSITE" id="PS00678">
    <property type="entry name" value="WD_REPEATS_1"/>
    <property type="match status" value="2"/>
</dbReference>
<dbReference type="EMBL" id="KZ305026">
    <property type="protein sequence ID" value="PIA53458.1"/>
    <property type="molecule type" value="Genomic_DNA"/>
</dbReference>
<dbReference type="GO" id="GO:0005737">
    <property type="term" value="C:cytoplasm"/>
    <property type="evidence" value="ECO:0007669"/>
    <property type="project" value="UniProtKB-SubCell"/>
</dbReference>
<dbReference type="AlphaFoldDB" id="A0A2G5ECG3"/>
<feature type="repeat" description="WD" evidence="5">
    <location>
        <begin position="358"/>
        <end position="392"/>
    </location>
</feature>
<dbReference type="InParanoid" id="A0A2G5ECG3"/>
<evidence type="ECO:0000256" key="6">
    <source>
        <dbReference type="SAM" id="MobiDB-lite"/>
    </source>
</evidence>
<comment type="subcellular location">
    <subcellularLocation>
        <location evidence="1">Cytoplasm</location>
    </subcellularLocation>
</comment>
<dbReference type="FunCoup" id="A0A2G5ECG3">
    <property type="interactions" value="2981"/>
</dbReference>
<dbReference type="PANTHER" id="PTHR19857">
    <property type="entry name" value="MITOCHONDRIAL DIVISION PROTEIN 1-RELATED"/>
    <property type="match status" value="1"/>
</dbReference>
<evidence type="ECO:0000256" key="3">
    <source>
        <dbReference type="ARBA" id="ARBA00022574"/>
    </source>
</evidence>
<keyword evidence="3 5" id="KW-0853">WD repeat</keyword>
<protein>
    <submittedName>
        <fullName evidence="7">Uncharacterized protein</fullName>
    </submittedName>
</protein>
<organism evidence="7 8">
    <name type="scientific">Aquilegia coerulea</name>
    <name type="common">Rocky mountain columbine</name>
    <dbReference type="NCBI Taxonomy" id="218851"/>
    <lineage>
        <taxon>Eukaryota</taxon>
        <taxon>Viridiplantae</taxon>
        <taxon>Streptophyta</taxon>
        <taxon>Embryophyta</taxon>
        <taxon>Tracheophyta</taxon>
        <taxon>Spermatophyta</taxon>
        <taxon>Magnoliopsida</taxon>
        <taxon>Ranunculales</taxon>
        <taxon>Ranunculaceae</taxon>
        <taxon>Thalictroideae</taxon>
        <taxon>Aquilegia</taxon>
    </lineage>
</organism>
<accession>A0A2G5ECG3</accession>
<dbReference type="Pfam" id="PF00400">
    <property type="entry name" value="WD40"/>
    <property type="match status" value="8"/>
</dbReference>
<feature type="repeat" description="WD" evidence="5">
    <location>
        <begin position="276"/>
        <end position="316"/>
    </location>
</feature>
<dbReference type="OrthoDB" id="10261640at2759"/>
<feature type="repeat" description="WD" evidence="5">
    <location>
        <begin position="147"/>
        <end position="188"/>
    </location>
</feature>
<dbReference type="STRING" id="218851.A0A2G5ECG3"/>
<evidence type="ECO:0000313" key="7">
    <source>
        <dbReference type="EMBL" id="PIA53458.1"/>
    </source>
</evidence>
<sequence>MNAEGEGMNNSSDDERDEGEIYLEENDIIDEINVDEEDLPDVGDDNEAEYDVDEPDDSIHLFTGHQGELYTVASSPTDAVLVATGGGDDKGFLWKIGQGDWAQELPARRDSVNSLAFSSDGQLLASGGLDGLIQVWDVSSGSLKCTLDGPGGGIEWVKWHPRGHVLLAGSEDSTIWMWNADKGTYLNMFSGHGGNVTCGDFTPDGKTICSGSDDASLRIWNPKNGENLHVVRGHPYHTEGLTCLTITSDSTLAITGSKDNSVHVVNITTGRVVTSLLAHTDSIECIGLAQSQWAATGSMDHRLIIWDLQRSSVRLTCEHEDGVTCLAWLGSSSRVATGCMDNKVRVWDSLSGDCIRTFSGHSHGIQSITVSANGEFLVSVSLDGTARVFQLD</sequence>
<dbReference type="SUPFAM" id="SSF50998">
    <property type="entry name" value="Quinoprotein alcohol dehydrogenase-like"/>
    <property type="match status" value="1"/>
</dbReference>
<keyword evidence="2" id="KW-0963">Cytoplasm</keyword>
<dbReference type="PROSITE" id="PS50082">
    <property type="entry name" value="WD_REPEATS_2"/>
    <property type="match status" value="8"/>
</dbReference>
<keyword evidence="8" id="KW-1185">Reference proteome</keyword>